<comment type="caution">
    <text evidence="1">The sequence shown here is derived from an EMBL/GenBank/DDBJ whole genome shotgun (WGS) entry which is preliminary data.</text>
</comment>
<dbReference type="InterPro" id="IPR019707">
    <property type="entry name" value="DUF2582"/>
</dbReference>
<accession>A0A7J4XGS6</accession>
<dbReference type="GeneID" id="93117943"/>
<evidence type="ECO:0000313" key="1">
    <source>
        <dbReference type="EMBL" id="KAA3762400.1"/>
    </source>
</evidence>
<gene>
    <name evidence="1" type="ORF">F3F73_15010</name>
</gene>
<name>A0A7J4XGS6_9BACE</name>
<protein>
    <submittedName>
        <fullName evidence="1">Winged helix-turn-helix domain-containing protein</fullName>
    </submittedName>
</protein>
<organism evidence="1 2">
    <name type="scientific">Bacteroides salyersiae</name>
    <dbReference type="NCBI Taxonomy" id="291644"/>
    <lineage>
        <taxon>Bacteria</taxon>
        <taxon>Pseudomonadati</taxon>
        <taxon>Bacteroidota</taxon>
        <taxon>Bacteroidia</taxon>
        <taxon>Bacteroidales</taxon>
        <taxon>Bacteroidaceae</taxon>
        <taxon>Bacteroides</taxon>
    </lineage>
</organism>
<dbReference type="Gene3D" id="1.10.10.10">
    <property type="entry name" value="Winged helix-like DNA-binding domain superfamily/Winged helix DNA-binding domain"/>
    <property type="match status" value="1"/>
</dbReference>
<dbReference type="InterPro" id="IPR036388">
    <property type="entry name" value="WH-like_DNA-bd_sf"/>
</dbReference>
<sequence length="74" mass="8663">MEKVKIGENSRKVWHVLNEMKRISIQELCSRTNLAIEDAMLAIGWLARENSIFIEKRENTIYLSNGSEYHFCFG</sequence>
<dbReference type="AlphaFoldDB" id="A0A7J4XGS6"/>
<evidence type="ECO:0000313" key="2">
    <source>
        <dbReference type="Proteomes" id="UP000422221"/>
    </source>
</evidence>
<dbReference type="RefSeq" id="WP_005930250.1">
    <property type="nucleotide sequence ID" value="NZ_CABKSE010000002.1"/>
</dbReference>
<dbReference type="Proteomes" id="UP000422221">
    <property type="component" value="Unassembled WGS sequence"/>
</dbReference>
<reference evidence="1 2" key="1">
    <citation type="journal article" date="2019" name="Nat. Med.">
        <title>A library of human gut bacterial isolates paired with longitudinal multiomics data enables mechanistic microbiome research.</title>
        <authorList>
            <person name="Poyet M."/>
            <person name="Groussin M."/>
            <person name="Gibbons S.M."/>
            <person name="Avila-Pacheco J."/>
            <person name="Jiang X."/>
            <person name="Kearney S.M."/>
            <person name="Perrotta A.R."/>
            <person name="Berdy B."/>
            <person name="Zhao S."/>
            <person name="Lieberman T.D."/>
            <person name="Swanson P.K."/>
            <person name="Smith M."/>
            <person name="Roesemann S."/>
            <person name="Alexander J.E."/>
            <person name="Rich S.A."/>
            <person name="Livny J."/>
            <person name="Vlamakis H."/>
            <person name="Clish C."/>
            <person name="Bullock K."/>
            <person name="Deik A."/>
            <person name="Scott J."/>
            <person name="Pierce K.A."/>
            <person name="Xavier R.J."/>
            <person name="Alm E.J."/>
        </authorList>
    </citation>
    <scope>NUCLEOTIDE SEQUENCE [LARGE SCALE GENOMIC DNA]</scope>
    <source>
        <strain evidence="1 2">BIOML-A10</strain>
    </source>
</reference>
<dbReference type="Pfam" id="PF10771">
    <property type="entry name" value="DUF2582"/>
    <property type="match status" value="1"/>
</dbReference>
<dbReference type="EMBL" id="VWMK01000015">
    <property type="protein sequence ID" value="KAA3762400.1"/>
    <property type="molecule type" value="Genomic_DNA"/>
</dbReference>
<proteinExistence type="predicted"/>